<dbReference type="PANTHER" id="PTHR43796">
    <property type="entry name" value="CARBOXYNORSPERMIDINE SYNTHASE"/>
    <property type="match status" value="1"/>
</dbReference>
<proteinExistence type="predicted"/>
<name>A0A931YDE0_9BACT</name>
<comment type="caution">
    <text evidence="2">The sequence shown here is derived from an EMBL/GenBank/DDBJ whole genome shotgun (WGS) entry which is preliminary data.</text>
</comment>
<reference evidence="2" key="1">
    <citation type="submission" date="2020-07" db="EMBL/GenBank/DDBJ databases">
        <title>Huge and variable diversity of episymbiotic CPR bacteria and DPANN archaea in groundwater ecosystems.</title>
        <authorList>
            <person name="He C.Y."/>
            <person name="Keren R."/>
            <person name="Whittaker M."/>
            <person name="Farag I.F."/>
            <person name="Doudna J."/>
            <person name="Cate J.H.D."/>
            <person name="Banfield J.F."/>
        </authorList>
    </citation>
    <scope>NUCLEOTIDE SEQUENCE</scope>
    <source>
        <strain evidence="2">NC_groundwater_418_Ag_B-0.1um_45_10</strain>
    </source>
</reference>
<evidence type="ECO:0000313" key="2">
    <source>
        <dbReference type="EMBL" id="MBI2465878.1"/>
    </source>
</evidence>
<dbReference type="PANTHER" id="PTHR43796:SF2">
    <property type="entry name" value="CARBOXYNORSPERMIDINE SYNTHASE"/>
    <property type="match status" value="1"/>
</dbReference>
<dbReference type="SUPFAM" id="SSF51735">
    <property type="entry name" value="NAD(P)-binding Rossmann-fold domains"/>
    <property type="match status" value="1"/>
</dbReference>
<dbReference type="AlphaFoldDB" id="A0A931YDE0"/>
<dbReference type="Gene3D" id="3.40.50.720">
    <property type="entry name" value="NAD(P)-binding Rossmann-like Domain"/>
    <property type="match status" value="1"/>
</dbReference>
<dbReference type="Pfam" id="PF03435">
    <property type="entry name" value="Sacchrp_dh_NADP"/>
    <property type="match status" value="1"/>
</dbReference>
<dbReference type="InterPro" id="IPR005097">
    <property type="entry name" value="Sacchrp_dh_NADP-bd"/>
</dbReference>
<protein>
    <submittedName>
        <fullName evidence="2">Saccharopine dehydrogenase NADP-binding domain-containing protein</fullName>
    </submittedName>
</protein>
<sequence length="332" mass="37664">MWANFLAGKLNAHEQNMKKYDFVVIGANGIQGKIVSRYLLESDFDVLLCANDDYGIEDLVEHPKADFAPIDLRKVDRVMKRMVKKSGAGVLVNCAVDDFNMAVTKMALDLGMNYVDLGSEEPMFYEQLKLDKDFKDKDIIGITGIGSTPGITNIMLRYIKPQFDTIETVHVGFAWDSNQPVFVTPFSIDAIAYEFSEPAKMLENGEYVLRQPHECDIGYYYKTIGKQRTQYTKHIEHHSFYEYLKNDGIKNIIVLSSFPTHSYVALKALIGLGFMSKETIALDGHNIRPLDFTIEVLRRIPVPEGYTEKENLFLKVFGAKDGRPKTVEMDAT</sequence>
<dbReference type="Gene3D" id="3.30.360.10">
    <property type="entry name" value="Dihydrodipicolinate Reductase, domain 2"/>
    <property type="match status" value="1"/>
</dbReference>
<organism evidence="2 3">
    <name type="scientific">Candidatus Sungiibacteriota bacterium</name>
    <dbReference type="NCBI Taxonomy" id="2750080"/>
    <lineage>
        <taxon>Bacteria</taxon>
        <taxon>Candidatus Sungiibacteriota</taxon>
    </lineage>
</organism>
<evidence type="ECO:0000313" key="3">
    <source>
        <dbReference type="Proteomes" id="UP000709672"/>
    </source>
</evidence>
<dbReference type="EMBL" id="JACPHQ010000017">
    <property type="protein sequence ID" value="MBI2465878.1"/>
    <property type="molecule type" value="Genomic_DNA"/>
</dbReference>
<dbReference type="Proteomes" id="UP000709672">
    <property type="component" value="Unassembled WGS sequence"/>
</dbReference>
<dbReference type="InterPro" id="IPR036291">
    <property type="entry name" value="NAD(P)-bd_dom_sf"/>
</dbReference>
<feature type="non-terminal residue" evidence="2">
    <location>
        <position position="332"/>
    </location>
</feature>
<gene>
    <name evidence="2" type="ORF">HYV66_01440</name>
</gene>
<feature type="domain" description="Saccharopine dehydrogenase NADP binding" evidence="1">
    <location>
        <begin position="23"/>
        <end position="140"/>
    </location>
</feature>
<accession>A0A931YDE0</accession>
<evidence type="ECO:0000259" key="1">
    <source>
        <dbReference type="Pfam" id="PF03435"/>
    </source>
</evidence>